<reference evidence="1 2" key="1">
    <citation type="journal article" date="2019" name="Sci. Rep.">
        <title>Comparative genomics of chytrid fungi reveal insights into the obligate biotrophic and pathogenic lifestyle of Synchytrium endobioticum.</title>
        <authorList>
            <person name="van de Vossenberg B.T.L.H."/>
            <person name="Warris S."/>
            <person name="Nguyen H.D.T."/>
            <person name="van Gent-Pelzer M.P.E."/>
            <person name="Joly D.L."/>
            <person name="van de Geest H.C."/>
            <person name="Bonants P.J.M."/>
            <person name="Smith D.S."/>
            <person name="Levesque C.A."/>
            <person name="van der Lee T.A.J."/>
        </authorList>
    </citation>
    <scope>NUCLEOTIDE SEQUENCE [LARGE SCALE GENOMIC DNA]</scope>
    <source>
        <strain evidence="1 2">JEL517</strain>
    </source>
</reference>
<dbReference type="Proteomes" id="UP000319731">
    <property type="component" value="Unassembled WGS sequence"/>
</dbReference>
<name>A0A507BYA9_9FUNG</name>
<evidence type="ECO:0000313" key="2">
    <source>
        <dbReference type="Proteomes" id="UP000319731"/>
    </source>
</evidence>
<sequence>MSNTRYRTSSGSCTALWMQDPSSVPANPLTAQGLATPYIQKKALCDQTNPLEAVFVEAAIINPKTGNIRLYSPLVVNDDNPTPAVPPVVPVLSPDDVVGLWFGGNGGSTTLASAAGTNSLVQGNCVNGLGASVFGQVAFCNPTAFWAAVSTALTSNMLIVPPLATSPITNVSCYTVRSFVVVDMDQSDNVVTTYLAVPMSNGAIQFAQNNVENVQNLNQTGNVNITVNASDNKLVSNSLDTALGCSPWKAMDLSNMNGPPRAGAALNEIQAALYQQAPIATIPAGDPMVLIDGATNLTKINLYRAGVFQPLVTTIAQASTQQYCLNLWTVGAHAIYSFSGVTSNYPTPDVNAATDLNLFLCQRFEGTWGADGLDCGALVSGVEPPITTTKDANGVAISAAFNLNGSPQPIAGKGNQRMRRSSRRVVVEET</sequence>
<accession>A0A507BYA9</accession>
<organism evidence="1 2">
    <name type="scientific">Synchytrium microbalum</name>
    <dbReference type="NCBI Taxonomy" id="1806994"/>
    <lineage>
        <taxon>Eukaryota</taxon>
        <taxon>Fungi</taxon>
        <taxon>Fungi incertae sedis</taxon>
        <taxon>Chytridiomycota</taxon>
        <taxon>Chytridiomycota incertae sedis</taxon>
        <taxon>Chytridiomycetes</taxon>
        <taxon>Synchytriales</taxon>
        <taxon>Synchytriaceae</taxon>
        <taxon>Synchytrium</taxon>
    </lineage>
</organism>
<gene>
    <name evidence="1" type="ORF">SmJEL517_g03035</name>
</gene>
<evidence type="ECO:0000313" key="1">
    <source>
        <dbReference type="EMBL" id="TPX34300.1"/>
    </source>
</evidence>
<dbReference type="AlphaFoldDB" id="A0A507BYA9"/>
<dbReference type="EMBL" id="QEAO01000014">
    <property type="protein sequence ID" value="TPX34300.1"/>
    <property type="molecule type" value="Genomic_DNA"/>
</dbReference>
<protein>
    <submittedName>
        <fullName evidence="1">Uncharacterized protein</fullName>
    </submittedName>
</protein>
<keyword evidence="2" id="KW-1185">Reference proteome</keyword>
<comment type="caution">
    <text evidence="1">The sequence shown here is derived from an EMBL/GenBank/DDBJ whole genome shotgun (WGS) entry which is preliminary data.</text>
</comment>
<proteinExistence type="predicted"/>
<dbReference type="RefSeq" id="XP_031025064.1">
    <property type="nucleotide sequence ID" value="XM_031168963.1"/>
</dbReference>
<dbReference type="OrthoDB" id="2399191at2759"/>
<dbReference type="GeneID" id="42004260"/>